<dbReference type="Proteomes" id="UP001151699">
    <property type="component" value="Chromosome B"/>
</dbReference>
<dbReference type="PROSITE" id="PS50090">
    <property type="entry name" value="MYB_LIKE"/>
    <property type="match status" value="1"/>
</dbReference>
<dbReference type="InterPro" id="IPR054076">
    <property type="entry name" value="ZUO1-like_ZHD"/>
</dbReference>
<organism evidence="8 9">
    <name type="scientific">Pseudolycoriella hygida</name>
    <dbReference type="NCBI Taxonomy" id="35572"/>
    <lineage>
        <taxon>Eukaryota</taxon>
        <taxon>Metazoa</taxon>
        <taxon>Ecdysozoa</taxon>
        <taxon>Arthropoda</taxon>
        <taxon>Hexapoda</taxon>
        <taxon>Insecta</taxon>
        <taxon>Pterygota</taxon>
        <taxon>Neoptera</taxon>
        <taxon>Endopterygota</taxon>
        <taxon>Diptera</taxon>
        <taxon>Nematocera</taxon>
        <taxon>Sciaroidea</taxon>
        <taxon>Sciaridae</taxon>
        <taxon>Pseudolycoriella</taxon>
    </lineage>
</organism>
<keyword evidence="9" id="KW-1185">Reference proteome</keyword>
<feature type="domain" description="Myb-like" evidence="7">
    <location>
        <begin position="385"/>
        <end position="439"/>
    </location>
</feature>
<evidence type="ECO:0000313" key="8">
    <source>
        <dbReference type="EMBL" id="KAJ6644343.1"/>
    </source>
</evidence>
<name>A0A9Q0N677_9DIPT</name>
<evidence type="ECO:0000259" key="7">
    <source>
        <dbReference type="PROSITE" id="PS50090"/>
    </source>
</evidence>
<dbReference type="InterPro" id="IPR039841">
    <property type="entry name" value="INTS14"/>
</dbReference>
<feature type="compositionally biased region" description="Polar residues" evidence="6">
    <location>
        <begin position="356"/>
        <end position="367"/>
    </location>
</feature>
<dbReference type="PANTHER" id="PTHR13532:SF3">
    <property type="entry name" value="INTEGRATOR COMPLEX SUBUNIT 14"/>
    <property type="match status" value="1"/>
</dbReference>
<reference evidence="8" key="1">
    <citation type="submission" date="2022-07" db="EMBL/GenBank/DDBJ databases">
        <authorList>
            <person name="Trinca V."/>
            <person name="Uliana J.V.C."/>
            <person name="Torres T.T."/>
            <person name="Ward R.J."/>
            <person name="Monesi N."/>
        </authorList>
    </citation>
    <scope>NUCLEOTIDE SEQUENCE</scope>
    <source>
        <strain evidence="8">HSMRA1968</strain>
        <tissue evidence="8">Whole embryos</tissue>
    </source>
</reference>
<evidence type="ECO:0000256" key="2">
    <source>
        <dbReference type="ARBA" id="ARBA00022737"/>
    </source>
</evidence>
<dbReference type="Pfam" id="PF19435">
    <property type="entry name" value="IntS14_b-barrel"/>
    <property type="match status" value="1"/>
</dbReference>
<protein>
    <submittedName>
        <fullName evidence="8">Integrator complex subunit 14</fullName>
    </submittedName>
</protein>
<evidence type="ECO:0000256" key="6">
    <source>
        <dbReference type="SAM" id="MobiDB-lite"/>
    </source>
</evidence>
<feature type="coiled-coil region" evidence="5">
    <location>
        <begin position="111"/>
        <end position="167"/>
    </location>
</feature>
<dbReference type="GO" id="GO:0032039">
    <property type="term" value="C:integrator complex"/>
    <property type="evidence" value="ECO:0007669"/>
    <property type="project" value="InterPro"/>
</dbReference>
<dbReference type="InterPro" id="IPR042569">
    <property type="entry name" value="RAC_head_sf"/>
</dbReference>
<keyword evidence="5" id="KW-0175">Coiled coil</keyword>
<dbReference type="Gene3D" id="1.10.10.60">
    <property type="entry name" value="Homeodomain-like"/>
    <property type="match status" value="2"/>
</dbReference>
<dbReference type="InterPro" id="IPR001005">
    <property type="entry name" value="SANT/Myb"/>
</dbReference>
<comment type="subcellular location">
    <subcellularLocation>
        <location evidence="1">Nucleus</location>
    </subcellularLocation>
</comment>
<evidence type="ECO:0000313" key="9">
    <source>
        <dbReference type="Proteomes" id="UP001151699"/>
    </source>
</evidence>
<dbReference type="Gene3D" id="1.10.8.840">
    <property type="entry name" value="Ribosome-associated complex head domain"/>
    <property type="match status" value="1"/>
</dbReference>
<dbReference type="InterPro" id="IPR032003">
    <property type="entry name" value="RAC_head"/>
</dbReference>
<dbReference type="Pfam" id="PF23082">
    <property type="entry name" value="Myb_DNA-binding_2"/>
    <property type="match status" value="2"/>
</dbReference>
<proteinExistence type="predicted"/>
<accession>A0A9Q0N677</accession>
<keyword evidence="4" id="KW-0539">Nucleus</keyword>
<dbReference type="InterPro" id="IPR009057">
    <property type="entry name" value="Homeodomain-like_sf"/>
</dbReference>
<dbReference type="SUPFAM" id="SSF53300">
    <property type="entry name" value="vWA-like"/>
    <property type="match status" value="1"/>
</dbReference>
<keyword evidence="3" id="KW-0143">Chaperone</keyword>
<dbReference type="OrthoDB" id="2374335at2759"/>
<dbReference type="InterPro" id="IPR036465">
    <property type="entry name" value="vWFA_dom_sf"/>
</dbReference>
<dbReference type="SMART" id="SM00717">
    <property type="entry name" value="SANT"/>
    <property type="match status" value="2"/>
</dbReference>
<dbReference type="InterPro" id="IPR045814">
    <property type="entry name" value="IntS14_b-barrel"/>
</dbReference>
<sequence length="942" mass="108117">MDFPHTYCRAWDENASRQEVDNFYSFWYNFESWREYSYLDEEDKDKGQDREERRWIEKQNKDIRKKRKKEEMSRIRSLVDLAYNNDPRIVKFRNEEKEKKQAAKRARMSVVQAAKAEEERILKEAQLAKEKAELAEQKRIEQIRLEKEQQKRALKKERKLLRDTAKEQNYYSTSEKEKIRNMEGVEKICEMLKMMELQSFNKELVAGGRDVFVKMLKETEEKLEEERKALFETNKPTVTTSTQQKNVIPVDKNALWSPENMQLLIKAVNLFPAGTVQRWEVTANYLNQHGTNLGGKKFVARDVLNKAKDLQSSDFTKNTLKSQANDDAFASFQKSKKELKIIDRADISVNDESDHPGSTQPKQNGVSSDDAKSTAKMNGTAKGTNPVAESKPWTKEEQALLEQAMKTFPISTPERWDRIAECIPNRTKKDCLRRVKELVDRVNAKRDAQQIMVYSSLYEIIVDFTRDYDVIKQALTKIEHYDKTCIANMLTNVNNILLSNWGSQNFCQVLVFTDCGIGFGSTSVTHAINAIKLSKTKKDPSQEIILPFSYTSKLSFMCLGSTEDTYFQTAIKLYQDLLDVSGQKGFLFVPKRKGDVDYVKKEEKSASTSLLCAQSVVEMISKMCETNYKQFEAVLKCGGYFKLESPINIWPPPLPYTNKETEVTSLISRKLEICGFLSLSEIGSPMSISRHLILPKIDRNDKKMVKSEPLNEYEKLEADIKLFYSKNDGANSDDESPSFSANDSVKESVCVLLHGALKVENMAALVLLNENWFGFIYSYADSKKKSNLMLTVLPPGHDVIPWLGDLRYVGNMEDTQPSDNAVFPVKPVEKRSYSQNCVVWIKQAGLQSDIQKVLRHAKKLPDKTQNFYKELNRIRRAALSLGFVELLDGLSSLFEREIALLPSNANADCAIQLKHTAMELRKVTNRDLKTMITPLPSKYNQL</sequence>
<feature type="region of interest" description="Disordered" evidence="6">
    <location>
        <begin position="347"/>
        <end position="393"/>
    </location>
</feature>
<dbReference type="Pfam" id="PF21884">
    <property type="entry name" value="ZUO1-like_ZHD"/>
    <property type="match status" value="1"/>
</dbReference>
<gene>
    <name evidence="8" type="primary">IntS14</name>
    <name evidence="8" type="ORF">Bhyg_09310</name>
</gene>
<dbReference type="SUPFAM" id="SSF46689">
    <property type="entry name" value="Homeodomain-like"/>
    <property type="match status" value="1"/>
</dbReference>
<evidence type="ECO:0000256" key="4">
    <source>
        <dbReference type="ARBA" id="ARBA00023242"/>
    </source>
</evidence>
<dbReference type="Pfam" id="PF20504">
    <property type="entry name" value="IntS14_C"/>
    <property type="match status" value="1"/>
</dbReference>
<dbReference type="PANTHER" id="PTHR13532">
    <property type="match status" value="1"/>
</dbReference>
<evidence type="ECO:0000256" key="1">
    <source>
        <dbReference type="ARBA" id="ARBA00004123"/>
    </source>
</evidence>
<comment type="caution">
    <text evidence="8">The sequence shown here is derived from an EMBL/GenBank/DDBJ whole genome shotgun (WGS) entry which is preliminary data.</text>
</comment>
<evidence type="ECO:0000256" key="3">
    <source>
        <dbReference type="ARBA" id="ARBA00023186"/>
    </source>
</evidence>
<dbReference type="FunFam" id="1.10.10.60:FF:000180">
    <property type="entry name" value="DnaJ (Hsp40) homolog, subfamily C, member 2"/>
    <property type="match status" value="1"/>
</dbReference>
<dbReference type="Pfam" id="PF16717">
    <property type="entry name" value="RAC_head"/>
    <property type="match status" value="1"/>
</dbReference>
<keyword evidence="2" id="KW-0677">Repeat</keyword>
<evidence type="ECO:0000256" key="5">
    <source>
        <dbReference type="SAM" id="Coils"/>
    </source>
</evidence>
<dbReference type="AlphaFoldDB" id="A0A9Q0N677"/>
<dbReference type="GO" id="GO:0034472">
    <property type="term" value="P:snRNA 3'-end processing"/>
    <property type="evidence" value="ECO:0007669"/>
    <property type="project" value="TreeGrafter"/>
</dbReference>
<dbReference type="InterPro" id="IPR046471">
    <property type="entry name" value="IntS14_C"/>
</dbReference>
<dbReference type="EMBL" id="WJQU01000002">
    <property type="protein sequence ID" value="KAJ6644343.1"/>
    <property type="molecule type" value="Genomic_DNA"/>
</dbReference>
<dbReference type="CDD" id="cd00167">
    <property type="entry name" value="SANT"/>
    <property type="match status" value="1"/>
</dbReference>